<reference evidence="12" key="1">
    <citation type="journal article" date="2023" name="Science">
        <title>Genome structures resolve the early diversification of teleost fishes.</title>
        <authorList>
            <person name="Parey E."/>
            <person name="Louis A."/>
            <person name="Montfort J."/>
            <person name="Bouchez O."/>
            <person name="Roques C."/>
            <person name="Iampietro C."/>
            <person name="Lluch J."/>
            <person name="Castinel A."/>
            <person name="Donnadieu C."/>
            <person name="Desvignes T."/>
            <person name="Floi Bucao C."/>
            <person name="Jouanno E."/>
            <person name="Wen M."/>
            <person name="Mejri S."/>
            <person name="Dirks R."/>
            <person name="Jansen H."/>
            <person name="Henkel C."/>
            <person name="Chen W.J."/>
            <person name="Zahm M."/>
            <person name="Cabau C."/>
            <person name="Klopp C."/>
            <person name="Thompson A.W."/>
            <person name="Robinson-Rechavi M."/>
            <person name="Braasch I."/>
            <person name="Lecointre G."/>
            <person name="Bobe J."/>
            <person name="Postlethwait J.H."/>
            <person name="Berthelot C."/>
            <person name="Roest Crollius H."/>
            <person name="Guiguen Y."/>
        </authorList>
    </citation>
    <scope>NUCLEOTIDE SEQUENCE</scope>
    <source>
        <strain evidence="12">NC1722</strain>
    </source>
</reference>
<comment type="caution">
    <text evidence="12">The sequence shown here is derived from an EMBL/GenBank/DDBJ whole genome shotgun (WGS) entry which is preliminary data.</text>
</comment>
<proteinExistence type="predicted"/>
<dbReference type="PROSITE" id="PS00280">
    <property type="entry name" value="BPTI_KUNITZ_1"/>
    <property type="match status" value="3"/>
</dbReference>
<evidence type="ECO:0000256" key="4">
    <source>
        <dbReference type="ARBA" id="ARBA00022900"/>
    </source>
</evidence>
<evidence type="ECO:0000313" key="13">
    <source>
        <dbReference type="Proteomes" id="UP001221898"/>
    </source>
</evidence>
<evidence type="ECO:0000256" key="8">
    <source>
        <dbReference type="SAM" id="MobiDB-lite"/>
    </source>
</evidence>
<dbReference type="GO" id="GO:0016020">
    <property type="term" value="C:membrane"/>
    <property type="evidence" value="ECO:0007669"/>
    <property type="project" value="UniProtKB-SubCell"/>
</dbReference>
<dbReference type="InterPro" id="IPR002223">
    <property type="entry name" value="Kunitz_BPTI"/>
</dbReference>
<dbReference type="EMBL" id="JAINUG010000012">
    <property type="protein sequence ID" value="KAJ8414561.1"/>
    <property type="molecule type" value="Genomic_DNA"/>
</dbReference>
<evidence type="ECO:0000259" key="10">
    <source>
        <dbReference type="PROSITE" id="PS50279"/>
    </source>
</evidence>
<keyword evidence="9" id="KW-0812">Transmembrane</keyword>
<dbReference type="InterPro" id="IPR036880">
    <property type="entry name" value="Kunitz_BPTI_sf"/>
</dbReference>
<feature type="region of interest" description="Disordered" evidence="8">
    <location>
        <begin position="1"/>
        <end position="30"/>
    </location>
</feature>
<accession>A0AAD7T6R2</accession>
<dbReference type="SMART" id="SM00765">
    <property type="entry name" value="MANEC"/>
    <property type="match status" value="1"/>
</dbReference>
<dbReference type="Pfam" id="PF07502">
    <property type="entry name" value="MANEC"/>
    <property type="match status" value="1"/>
</dbReference>
<keyword evidence="9" id="KW-1133">Transmembrane helix</keyword>
<evidence type="ECO:0000313" key="12">
    <source>
        <dbReference type="EMBL" id="KAJ8414561.1"/>
    </source>
</evidence>
<dbReference type="FunFam" id="4.10.410.10:FF:000006">
    <property type="entry name" value="Serine peptidase inhibitor, Kunitz type 1"/>
    <property type="match status" value="1"/>
</dbReference>
<feature type="domain" description="BPTI/Kunitz inhibitor" evidence="10">
    <location>
        <begin position="223"/>
        <end position="273"/>
    </location>
</feature>
<dbReference type="PANTHER" id="PTHR47247:SF1">
    <property type="entry name" value="KUNITZ-TYPE PROTEASE INHIBITOR 2"/>
    <property type="match status" value="1"/>
</dbReference>
<dbReference type="GO" id="GO:0004867">
    <property type="term" value="F:serine-type endopeptidase inhibitor activity"/>
    <property type="evidence" value="ECO:0007669"/>
    <property type="project" value="UniProtKB-KW"/>
</dbReference>
<dbReference type="InterPro" id="IPR011106">
    <property type="entry name" value="MANSC_N"/>
</dbReference>
<dbReference type="InterPro" id="IPR013980">
    <property type="entry name" value="MANSC_dom"/>
</dbReference>
<evidence type="ECO:0000259" key="11">
    <source>
        <dbReference type="PROSITE" id="PS50986"/>
    </source>
</evidence>
<comment type="subcellular location">
    <subcellularLocation>
        <location evidence="1">Membrane</location>
    </subcellularLocation>
</comment>
<evidence type="ECO:0000256" key="9">
    <source>
        <dbReference type="SAM" id="Phobius"/>
    </source>
</evidence>
<keyword evidence="13" id="KW-1185">Reference proteome</keyword>
<dbReference type="Gene3D" id="4.10.410.10">
    <property type="entry name" value="Pancreatic trypsin inhibitor Kunitz domain"/>
    <property type="match status" value="3"/>
</dbReference>
<evidence type="ECO:0000256" key="3">
    <source>
        <dbReference type="ARBA" id="ARBA00022729"/>
    </source>
</evidence>
<evidence type="ECO:0000256" key="1">
    <source>
        <dbReference type="ARBA" id="ARBA00004370"/>
    </source>
</evidence>
<feature type="transmembrane region" description="Helical" evidence="9">
    <location>
        <begin position="371"/>
        <end position="394"/>
    </location>
</feature>
<dbReference type="SUPFAM" id="SSF57362">
    <property type="entry name" value="BPTI-like"/>
    <property type="match status" value="3"/>
</dbReference>
<dbReference type="FunFam" id="4.10.410.10:FF:000005">
    <property type="entry name" value="Pancreatic trypsin inhibitor"/>
    <property type="match status" value="1"/>
</dbReference>
<keyword evidence="7" id="KW-0325">Glycoprotein</keyword>
<dbReference type="SMART" id="SM00131">
    <property type="entry name" value="KU"/>
    <property type="match status" value="3"/>
</dbReference>
<dbReference type="InterPro" id="IPR020901">
    <property type="entry name" value="Prtase_inh_Kunz-CS"/>
</dbReference>
<keyword evidence="4" id="KW-0722">Serine protease inhibitor</keyword>
<evidence type="ECO:0000256" key="7">
    <source>
        <dbReference type="ARBA" id="ARBA00023180"/>
    </source>
</evidence>
<evidence type="ECO:0000256" key="5">
    <source>
        <dbReference type="ARBA" id="ARBA00023136"/>
    </source>
</evidence>
<gene>
    <name evidence="12" type="ORF">AAFF_G00037630</name>
</gene>
<evidence type="ECO:0000256" key="2">
    <source>
        <dbReference type="ARBA" id="ARBA00022690"/>
    </source>
</evidence>
<sequence>MHLPARDDSNINSSTDAQSQENPDCWEASVEPEHDTGLDYNVSLSNGASAEGPLKNVSDRAACLQVCCARIDCDLAIVGTPQDGPAQCYIISCVKDGKDVCTMREMMDFTAYRKRQTTYPKLADDDADPCTAPKDVGPCRASMTRYYYDTTNHTCQKFMYGGCKGNRNNFESMDKCNTACDGASDTELSNETPSGTISKRMALAGVNAGPPDSPVSTDFAEQCQAQAKTGPCRASIPRYFYNHTSGACQRFTYGGCRGNRNNYASAEECLTTCTVTVLPSGRKAPEVNPAEGTSAPLSESCTAERSTGPCRGAFPSFHFDPATQSCLPFIYGGCQGNENRYDTAEECLSHCTGTEGKVDEHGQHPNRWTPAFFLVATLAIMAAVVLVGLLLISLRRVKNRRRVREDKEELLPEDQLATEQST</sequence>
<protein>
    <submittedName>
        <fullName evidence="12">Uncharacterized protein</fullName>
    </submittedName>
</protein>
<dbReference type="FunFam" id="4.10.410.10:FF:000004">
    <property type="entry name" value="Tissue factor pathway inhibitor"/>
    <property type="match status" value="1"/>
</dbReference>
<dbReference type="PANTHER" id="PTHR47247">
    <property type="entry name" value="KUNITZ-TYPE PROTEASE INHIBITOR 2"/>
    <property type="match status" value="1"/>
</dbReference>
<dbReference type="Proteomes" id="UP001221898">
    <property type="component" value="Unassembled WGS sequence"/>
</dbReference>
<dbReference type="PRINTS" id="PR00759">
    <property type="entry name" value="BASICPTASE"/>
</dbReference>
<feature type="compositionally biased region" description="Polar residues" evidence="8">
    <location>
        <begin position="10"/>
        <end position="22"/>
    </location>
</feature>
<dbReference type="Pfam" id="PF00014">
    <property type="entry name" value="Kunitz_BPTI"/>
    <property type="match status" value="3"/>
</dbReference>
<dbReference type="AlphaFoldDB" id="A0AAD7T6R2"/>
<dbReference type="PROSITE" id="PS50986">
    <property type="entry name" value="MANSC"/>
    <property type="match status" value="1"/>
</dbReference>
<feature type="domain" description="MANSC" evidence="11">
    <location>
        <begin position="32"/>
        <end position="112"/>
    </location>
</feature>
<keyword evidence="6" id="KW-1015">Disulfide bond</keyword>
<evidence type="ECO:0000256" key="6">
    <source>
        <dbReference type="ARBA" id="ARBA00023157"/>
    </source>
</evidence>
<name>A0AAD7T6R2_9TELE</name>
<organism evidence="12 13">
    <name type="scientific">Aldrovandia affinis</name>
    <dbReference type="NCBI Taxonomy" id="143900"/>
    <lineage>
        <taxon>Eukaryota</taxon>
        <taxon>Metazoa</taxon>
        <taxon>Chordata</taxon>
        <taxon>Craniata</taxon>
        <taxon>Vertebrata</taxon>
        <taxon>Euteleostomi</taxon>
        <taxon>Actinopterygii</taxon>
        <taxon>Neopterygii</taxon>
        <taxon>Teleostei</taxon>
        <taxon>Notacanthiformes</taxon>
        <taxon>Halosauridae</taxon>
        <taxon>Aldrovandia</taxon>
    </lineage>
</organism>
<feature type="domain" description="BPTI/Kunitz inhibitor" evidence="10">
    <location>
        <begin position="301"/>
        <end position="351"/>
    </location>
</feature>
<keyword evidence="5 9" id="KW-0472">Membrane</keyword>
<feature type="domain" description="BPTI/Kunitz inhibitor" evidence="10">
    <location>
        <begin position="130"/>
        <end position="180"/>
    </location>
</feature>
<keyword evidence="2" id="KW-0646">Protease inhibitor</keyword>
<keyword evidence="3" id="KW-0732">Signal</keyword>
<dbReference type="PROSITE" id="PS50279">
    <property type="entry name" value="BPTI_KUNITZ_2"/>
    <property type="match status" value="3"/>
</dbReference>